<dbReference type="PANTHER" id="PTHR36139:SF1">
    <property type="entry name" value="SUCCINATE DEHYDROGENASE SUBUNIT 5, MITOCHONDRIAL"/>
    <property type="match status" value="1"/>
</dbReference>
<dbReference type="Proteomes" id="UP000230069">
    <property type="component" value="Unassembled WGS sequence"/>
</dbReference>
<evidence type="ECO:0000313" key="1">
    <source>
        <dbReference type="EMBL" id="PIA56399.1"/>
    </source>
</evidence>
<protein>
    <recommendedName>
        <fullName evidence="3">Succinate dehydrogenase subunit 5, mitochondrial</fullName>
    </recommendedName>
</protein>
<organism evidence="1 2">
    <name type="scientific">Aquilegia coerulea</name>
    <name type="common">Rocky mountain columbine</name>
    <dbReference type="NCBI Taxonomy" id="218851"/>
    <lineage>
        <taxon>Eukaryota</taxon>
        <taxon>Viridiplantae</taxon>
        <taxon>Streptophyta</taxon>
        <taxon>Embryophyta</taxon>
        <taxon>Tracheophyta</taxon>
        <taxon>Spermatophyta</taxon>
        <taxon>Magnoliopsida</taxon>
        <taxon>Ranunculales</taxon>
        <taxon>Ranunculaceae</taxon>
        <taxon>Thalictroideae</taxon>
        <taxon>Aquilegia</taxon>
    </lineage>
</organism>
<dbReference type="EMBL" id="KZ305024">
    <property type="protein sequence ID" value="PIA56401.1"/>
    <property type="molecule type" value="Genomic_DNA"/>
</dbReference>
<evidence type="ECO:0000313" key="2">
    <source>
        <dbReference type="Proteomes" id="UP000230069"/>
    </source>
</evidence>
<dbReference type="OrthoDB" id="1910373at2759"/>
<dbReference type="EMBL" id="KZ305024">
    <property type="protein sequence ID" value="PIA56399.1"/>
    <property type="molecule type" value="Genomic_DNA"/>
</dbReference>
<dbReference type="GO" id="GO:0006099">
    <property type="term" value="P:tricarboxylic acid cycle"/>
    <property type="evidence" value="ECO:0007669"/>
    <property type="project" value="InterPro"/>
</dbReference>
<dbReference type="Pfam" id="PF14290">
    <property type="entry name" value="SDH5_plant"/>
    <property type="match status" value="1"/>
</dbReference>
<dbReference type="AlphaFoldDB" id="A0A2G5EKY0"/>
<proteinExistence type="predicted"/>
<dbReference type="FunCoup" id="A0A2G5EKY0">
    <property type="interactions" value="2965"/>
</dbReference>
<dbReference type="EMBL" id="KZ305024">
    <property type="protein sequence ID" value="PIA56400.1"/>
    <property type="molecule type" value="Genomic_DNA"/>
</dbReference>
<dbReference type="STRING" id="218851.A0A2G5EKY0"/>
<reference evidence="1 2" key="1">
    <citation type="submission" date="2017-09" db="EMBL/GenBank/DDBJ databases">
        <title>WGS assembly of Aquilegia coerulea Goldsmith.</title>
        <authorList>
            <person name="Hodges S."/>
            <person name="Kramer E."/>
            <person name="Nordborg M."/>
            <person name="Tomkins J."/>
            <person name="Borevitz J."/>
            <person name="Derieg N."/>
            <person name="Yan J."/>
            <person name="Mihaltcheva S."/>
            <person name="Hayes R.D."/>
            <person name="Rokhsar D."/>
        </authorList>
    </citation>
    <scope>NUCLEOTIDE SEQUENCE [LARGE SCALE GENOMIC DNA]</scope>
    <source>
        <strain evidence="2">cv. Goldsmith</strain>
    </source>
</reference>
<dbReference type="InterPro" id="IPR025397">
    <property type="entry name" value="SDH5"/>
</dbReference>
<keyword evidence="2" id="KW-1185">Reference proteome</keyword>
<gene>
    <name evidence="1" type="ORF">AQUCO_00700609v1</name>
</gene>
<dbReference type="PANTHER" id="PTHR36139">
    <property type="entry name" value="SUCCINATE DEHYDROGENASE SUBUNIT 5, MITOCHONDRIAL"/>
    <property type="match status" value="1"/>
</dbReference>
<sequence length="251" mass="27987">MEKFVLLRSIYRSTCIRFARFSSINEQQLCNGIRHYSNPISFHFQRSIFSLSPTSSISPSINRVSFDCRPPFAIGVGNMRSFSEDVSHMPVITDPDVKNAFKELMAVDWDELPAAVIHDAKAALSKNTDDKSGQEALANVFRAAEAVEQFSGHLISLKMELDDSVGMSGENVRPLSDEFSNALLLVHQRYTDYLESFGPDETYLRKKVETELGTKLIFLKMRCSGLGSEWGKVTVLGTSGLSGSYIEQRGP</sequence>
<accession>A0A2G5EKY0</accession>
<evidence type="ECO:0008006" key="3">
    <source>
        <dbReference type="Google" id="ProtNLM"/>
    </source>
</evidence>
<name>A0A2G5EKY0_AQUCA</name>
<dbReference type="GO" id="GO:0045273">
    <property type="term" value="C:respiratory chain complex II (succinate dehydrogenase)"/>
    <property type="evidence" value="ECO:0007669"/>
    <property type="project" value="InterPro"/>
</dbReference>